<sequence>MNSPVDEYLDALLAFVPRNRSNRFTKDYIALIHVPAQGAEKVYSIVHDDVKSLLTVASFQKPLWERLDSDAASLGPKPELDALQAEVESDHPVMDYLQSSSLRLCESYGDGRPGLDYYLMLWQKDGEAGVVECYEPYSREDYSWAKVIGAMQVLASQFEYELM</sequence>
<dbReference type="EMBL" id="JACHVC010000007">
    <property type="protein sequence ID" value="MBC2606040.1"/>
    <property type="molecule type" value="Genomic_DNA"/>
</dbReference>
<comment type="caution">
    <text evidence="1">The sequence shown here is derived from an EMBL/GenBank/DDBJ whole genome shotgun (WGS) entry which is preliminary data.</text>
</comment>
<dbReference type="RefSeq" id="WP_185659924.1">
    <property type="nucleotide sequence ID" value="NZ_CAWPOO010000007.1"/>
</dbReference>
<dbReference type="AlphaFoldDB" id="A0A7X1B5K8"/>
<organism evidence="1 2">
    <name type="scientific">Pelagicoccus albus</name>
    <dbReference type="NCBI Taxonomy" id="415222"/>
    <lineage>
        <taxon>Bacteria</taxon>
        <taxon>Pseudomonadati</taxon>
        <taxon>Verrucomicrobiota</taxon>
        <taxon>Opitutia</taxon>
        <taxon>Puniceicoccales</taxon>
        <taxon>Pelagicoccaceae</taxon>
        <taxon>Pelagicoccus</taxon>
    </lineage>
</organism>
<accession>A0A7X1B5K8</accession>
<name>A0A7X1B5K8_9BACT</name>
<dbReference type="Proteomes" id="UP000526501">
    <property type="component" value="Unassembled WGS sequence"/>
</dbReference>
<reference evidence="1 2" key="1">
    <citation type="submission" date="2020-07" db="EMBL/GenBank/DDBJ databases">
        <authorList>
            <person name="Feng X."/>
        </authorList>
    </citation>
    <scope>NUCLEOTIDE SEQUENCE [LARGE SCALE GENOMIC DNA]</scope>
    <source>
        <strain evidence="1 2">JCM23202</strain>
    </source>
</reference>
<evidence type="ECO:0000313" key="2">
    <source>
        <dbReference type="Proteomes" id="UP000526501"/>
    </source>
</evidence>
<keyword evidence="2" id="KW-1185">Reference proteome</keyword>
<gene>
    <name evidence="1" type="ORF">H5P27_08280</name>
</gene>
<protein>
    <submittedName>
        <fullName evidence="1">Uncharacterized protein</fullName>
    </submittedName>
</protein>
<proteinExistence type="predicted"/>
<evidence type="ECO:0000313" key="1">
    <source>
        <dbReference type="EMBL" id="MBC2606040.1"/>
    </source>
</evidence>